<dbReference type="InterPro" id="IPR000271">
    <property type="entry name" value="Ribosomal_bL34"/>
</dbReference>
<dbReference type="Gene3D" id="1.10.287.3980">
    <property type="match status" value="1"/>
</dbReference>
<evidence type="ECO:0000256" key="3">
    <source>
        <dbReference type="ARBA" id="ARBA00023274"/>
    </source>
</evidence>
<protein>
    <recommendedName>
        <fullName evidence="4">Large ribosomal subunit protein bL34m</fullName>
    </recommendedName>
</protein>
<keyword evidence="3" id="KW-0687">Ribonucleoprotein</keyword>
<dbReference type="HAMAP" id="MF_00391">
    <property type="entry name" value="Ribosomal_bL34"/>
    <property type="match status" value="1"/>
</dbReference>
<dbReference type="Proteomes" id="UP000241890">
    <property type="component" value="Unassembled WGS sequence"/>
</dbReference>
<gene>
    <name evidence="5" type="ORF">FCC1311_107212</name>
</gene>
<dbReference type="GO" id="GO:0003735">
    <property type="term" value="F:structural constituent of ribosome"/>
    <property type="evidence" value="ECO:0007669"/>
    <property type="project" value="InterPro"/>
</dbReference>
<sequence>MLRLGARTPWTSTLLHTVPAEQLAPVEDATAEGARAFIFEMIKRQYQPSVLKRKRKHGFRSRLVNKSGRRTLLRRKLKGRARLSA</sequence>
<dbReference type="Pfam" id="PF00468">
    <property type="entry name" value="Ribosomal_L34"/>
    <property type="match status" value="1"/>
</dbReference>
<evidence type="ECO:0000256" key="1">
    <source>
        <dbReference type="ARBA" id="ARBA00010111"/>
    </source>
</evidence>
<name>A0A2R5GUF2_9STRA</name>
<dbReference type="GO" id="GO:0006412">
    <property type="term" value="P:translation"/>
    <property type="evidence" value="ECO:0007669"/>
    <property type="project" value="InterPro"/>
</dbReference>
<dbReference type="InParanoid" id="A0A2R5GUF2"/>
<comment type="similarity">
    <text evidence="1">Belongs to the bacterial ribosomal protein bL34 family.</text>
</comment>
<evidence type="ECO:0000256" key="4">
    <source>
        <dbReference type="ARBA" id="ARBA00035274"/>
    </source>
</evidence>
<comment type="caution">
    <text evidence="5">The sequence shown here is derived from an EMBL/GenBank/DDBJ whole genome shotgun (WGS) entry which is preliminary data.</text>
</comment>
<evidence type="ECO:0000256" key="2">
    <source>
        <dbReference type="ARBA" id="ARBA00022980"/>
    </source>
</evidence>
<dbReference type="PANTHER" id="PTHR14503:SF4">
    <property type="entry name" value="LARGE RIBOSOMAL SUBUNIT PROTEIN BL34M"/>
    <property type="match status" value="1"/>
</dbReference>
<dbReference type="AlphaFoldDB" id="A0A2R5GUF2"/>
<keyword evidence="2 5" id="KW-0689">Ribosomal protein</keyword>
<dbReference type="OrthoDB" id="431691at2759"/>
<dbReference type="GO" id="GO:0005762">
    <property type="term" value="C:mitochondrial large ribosomal subunit"/>
    <property type="evidence" value="ECO:0007669"/>
    <property type="project" value="TreeGrafter"/>
</dbReference>
<keyword evidence="6" id="KW-1185">Reference proteome</keyword>
<dbReference type="EMBL" id="BEYU01000197">
    <property type="protein sequence ID" value="GBG34497.1"/>
    <property type="molecule type" value="Genomic_DNA"/>
</dbReference>
<dbReference type="PANTHER" id="PTHR14503">
    <property type="entry name" value="MITOCHONDRIAL RIBOSOMAL PROTEIN 34 FAMILY MEMBER"/>
    <property type="match status" value="1"/>
</dbReference>
<dbReference type="FunFam" id="1.10.287.3980:FF:000001">
    <property type="entry name" value="Mitochondrial ribosomal protein L34"/>
    <property type="match status" value="1"/>
</dbReference>
<proteinExistence type="inferred from homology"/>
<accession>A0A2R5GUF2</accession>
<evidence type="ECO:0000313" key="6">
    <source>
        <dbReference type="Proteomes" id="UP000241890"/>
    </source>
</evidence>
<organism evidence="5 6">
    <name type="scientific">Hondaea fermentalgiana</name>
    <dbReference type="NCBI Taxonomy" id="2315210"/>
    <lineage>
        <taxon>Eukaryota</taxon>
        <taxon>Sar</taxon>
        <taxon>Stramenopiles</taxon>
        <taxon>Bigyra</taxon>
        <taxon>Labyrinthulomycetes</taxon>
        <taxon>Thraustochytrida</taxon>
        <taxon>Thraustochytriidae</taxon>
        <taxon>Hondaea</taxon>
    </lineage>
</organism>
<evidence type="ECO:0000313" key="5">
    <source>
        <dbReference type="EMBL" id="GBG34497.1"/>
    </source>
</evidence>
<dbReference type="NCBIfam" id="TIGR01030">
    <property type="entry name" value="rpmH_bact"/>
    <property type="match status" value="1"/>
</dbReference>
<reference evidence="5 6" key="1">
    <citation type="submission" date="2017-12" db="EMBL/GenBank/DDBJ databases">
        <title>Sequencing, de novo assembly and annotation of complete genome of a new Thraustochytrid species, strain FCC1311.</title>
        <authorList>
            <person name="Sedici K."/>
            <person name="Godart F."/>
            <person name="Aiese Cigliano R."/>
            <person name="Sanseverino W."/>
            <person name="Barakat M."/>
            <person name="Ortet P."/>
            <person name="Marechal E."/>
            <person name="Cagnac O."/>
            <person name="Amato A."/>
        </authorList>
    </citation>
    <scope>NUCLEOTIDE SEQUENCE [LARGE SCALE GENOMIC DNA]</scope>
</reference>